<dbReference type="PROSITE" id="PS00474">
    <property type="entry name" value="RIBOSOMAL_L3"/>
    <property type="match status" value="1"/>
</dbReference>
<dbReference type="GO" id="GO:0006412">
    <property type="term" value="P:translation"/>
    <property type="evidence" value="ECO:0007669"/>
    <property type="project" value="InterPro"/>
</dbReference>
<dbReference type="Gene3D" id="3.30.1430.10">
    <property type="match status" value="1"/>
</dbReference>
<dbReference type="InterPro" id="IPR044892">
    <property type="entry name" value="Ribosomal_L3_dom_3_arc_sf"/>
</dbReference>
<dbReference type="InterPro" id="IPR000597">
    <property type="entry name" value="Ribosomal_uL3"/>
</dbReference>
<gene>
    <name evidence="4" type="ORF">B2A_08525</name>
</gene>
<comment type="similarity">
    <text evidence="1">Belongs to the universal ribosomal protein uL3 family.</text>
</comment>
<proteinExistence type="inferred from homology"/>
<dbReference type="Gene3D" id="2.40.30.10">
    <property type="entry name" value="Translation factors"/>
    <property type="match status" value="1"/>
</dbReference>
<dbReference type="SUPFAM" id="SSF50447">
    <property type="entry name" value="Translation proteins"/>
    <property type="match status" value="1"/>
</dbReference>
<keyword evidence="3" id="KW-0687">Ribonucleoprotein</keyword>
<evidence type="ECO:0000256" key="3">
    <source>
        <dbReference type="ARBA" id="ARBA00023274"/>
    </source>
</evidence>
<reference evidence="4" key="1">
    <citation type="submission" date="2013-08" db="EMBL/GenBank/DDBJ databases">
        <authorList>
            <person name="Mendez C."/>
            <person name="Richter M."/>
            <person name="Ferrer M."/>
            <person name="Sanchez J."/>
        </authorList>
    </citation>
    <scope>NUCLEOTIDE SEQUENCE</scope>
</reference>
<protein>
    <submittedName>
        <fullName evidence="4">50S ribosomal protein L3P</fullName>
    </submittedName>
</protein>
<dbReference type="AlphaFoldDB" id="T1AYN6"/>
<dbReference type="InterPro" id="IPR019926">
    <property type="entry name" value="Ribosomal_uL3_CS"/>
</dbReference>
<dbReference type="PANTHER" id="PTHR11363:SF5">
    <property type="entry name" value="LARGE RIBOSOMAL SUBUNIT PROTEIN UL3"/>
    <property type="match status" value="1"/>
</dbReference>
<reference evidence="4" key="2">
    <citation type="journal article" date="2014" name="ISME J.">
        <title>Microbial stratification in low pH oxic and suboxic macroscopic growths along an acid mine drainage.</title>
        <authorList>
            <person name="Mendez-Garcia C."/>
            <person name="Mesa V."/>
            <person name="Sprenger R.R."/>
            <person name="Richter M."/>
            <person name="Diez M.S."/>
            <person name="Solano J."/>
            <person name="Bargiela R."/>
            <person name="Golyshina O.V."/>
            <person name="Manteca A."/>
            <person name="Ramos J.L."/>
            <person name="Gallego J.R."/>
            <person name="Llorente I."/>
            <person name="Martins Dos Santos V.A."/>
            <person name="Jensen O.N."/>
            <person name="Pelaez A.I."/>
            <person name="Sanchez J."/>
            <person name="Ferrer M."/>
        </authorList>
    </citation>
    <scope>NUCLEOTIDE SEQUENCE</scope>
</reference>
<evidence type="ECO:0000256" key="2">
    <source>
        <dbReference type="ARBA" id="ARBA00022980"/>
    </source>
</evidence>
<dbReference type="EMBL" id="AUZZ01006145">
    <property type="protein sequence ID" value="EQD47200.1"/>
    <property type="molecule type" value="Genomic_DNA"/>
</dbReference>
<dbReference type="InterPro" id="IPR045077">
    <property type="entry name" value="L3_arc_euk"/>
</dbReference>
<dbReference type="GO" id="GO:0003723">
    <property type="term" value="F:RNA binding"/>
    <property type="evidence" value="ECO:0007669"/>
    <property type="project" value="TreeGrafter"/>
</dbReference>
<sequence length="279" mass="30962">MTNVSMIDDSGSPTKQQEISRACTILDIPSMEIYGMRFYKRGDINGYRSASAELYSKDIAQKLKMKAIKNDESKLESFKQRLGEFIDVTALIVAYPKALSIEQNHPERFETSVNAKSIEDKFAFISSHLGKEIRASEVFKPGEYIDLVSISTGKGWQGTIKRFGTARLNHKATQKVRHIGVMGSMGIGRVLYTVPHAGQMGFNYRTERNKRILGIFDKEGAAKLNKSGGFNNYGVIKGSAILLDGSVPGPAKRLVRIKESNGNLNVKGIKEPKIVDINR</sequence>
<accession>T1AYN6</accession>
<evidence type="ECO:0000313" key="4">
    <source>
        <dbReference type="EMBL" id="EQD47200.1"/>
    </source>
</evidence>
<dbReference type="InterPro" id="IPR009000">
    <property type="entry name" value="Transl_B-barrel_sf"/>
</dbReference>
<dbReference type="GO" id="GO:0003735">
    <property type="term" value="F:structural constituent of ribosome"/>
    <property type="evidence" value="ECO:0007669"/>
    <property type="project" value="InterPro"/>
</dbReference>
<keyword evidence="2 4" id="KW-0689">Ribosomal protein</keyword>
<dbReference type="GO" id="GO:0022625">
    <property type="term" value="C:cytosolic large ribosomal subunit"/>
    <property type="evidence" value="ECO:0007669"/>
    <property type="project" value="TreeGrafter"/>
</dbReference>
<organism evidence="4">
    <name type="scientific">mine drainage metagenome</name>
    <dbReference type="NCBI Taxonomy" id="410659"/>
    <lineage>
        <taxon>unclassified sequences</taxon>
        <taxon>metagenomes</taxon>
        <taxon>ecological metagenomes</taxon>
    </lineage>
</organism>
<dbReference type="Gene3D" id="4.10.960.10">
    <property type="entry name" value="Ribosomal protein L3, domain 3"/>
    <property type="match status" value="1"/>
</dbReference>
<evidence type="ECO:0000256" key="1">
    <source>
        <dbReference type="ARBA" id="ARBA00006540"/>
    </source>
</evidence>
<name>T1AYN6_9ZZZZ</name>
<dbReference type="Pfam" id="PF00297">
    <property type="entry name" value="Ribosomal_L3"/>
    <property type="match status" value="1"/>
</dbReference>
<dbReference type="PANTHER" id="PTHR11363">
    <property type="entry name" value="60S RIBOSOMAL PROTEIN L3-RELATED"/>
    <property type="match status" value="1"/>
</dbReference>
<comment type="caution">
    <text evidence="4">The sequence shown here is derived from an EMBL/GenBank/DDBJ whole genome shotgun (WGS) entry which is preliminary data.</text>
</comment>